<reference evidence="1" key="1">
    <citation type="journal article" date="2014" name="Front. Microbiol.">
        <title>High frequency of phylogenetically diverse reductive dehalogenase-homologous genes in deep subseafloor sedimentary metagenomes.</title>
        <authorList>
            <person name="Kawai M."/>
            <person name="Futagami T."/>
            <person name="Toyoda A."/>
            <person name="Takaki Y."/>
            <person name="Nishi S."/>
            <person name="Hori S."/>
            <person name="Arai W."/>
            <person name="Tsubouchi T."/>
            <person name="Morono Y."/>
            <person name="Uchiyama I."/>
            <person name="Ito T."/>
            <person name="Fujiyama A."/>
            <person name="Inagaki F."/>
            <person name="Takami H."/>
        </authorList>
    </citation>
    <scope>NUCLEOTIDE SEQUENCE</scope>
    <source>
        <strain evidence="1">Expedition CK06-06</strain>
    </source>
</reference>
<dbReference type="EMBL" id="BARS01031715">
    <property type="protein sequence ID" value="GAG21279.1"/>
    <property type="molecule type" value="Genomic_DNA"/>
</dbReference>
<sequence>MSRWQPCKRREFIKRLRQLDFDGPYSGTRHQFMVYENHRLTIPSNTEYSVPQLRMMLNEVEGIIGRAITVDEWDRLA</sequence>
<comment type="caution">
    <text evidence="1">The sequence shown here is derived from an EMBL/GenBank/DDBJ whole genome shotgun (WGS) entry which is preliminary data.</text>
</comment>
<accession>X0VS68</accession>
<name>X0VS68_9ZZZZ</name>
<organism evidence="1">
    <name type="scientific">marine sediment metagenome</name>
    <dbReference type="NCBI Taxonomy" id="412755"/>
    <lineage>
        <taxon>unclassified sequences</taxon>
        <taxon>metagenomes</taxon>
        <taxon>ecological metagenomes</taxon>
    </lineage>
</organism>
<proteinExistence type="predicted"/>
<protein>
    <recommendedName>
        <fullName evidence="2">Type II toxin-antitoxin system HicA family toxin</fullName>
    </recommendedName>
</protein>
<dbReference type="SUPFAM" id="SSF54786">
    <property type="entry name" value="YcfA/nrd intein domain"/>
    <property type="match status" value="1"/>
</dbReference>
<gene>
    <name evidence="1" type="ORF">S01H1_49318</name>
</gene>
<evidence type="ECO:0000313" key="1">
    <source>
        <dbReference type="EMBL" id="GAG21279.1"/>
    </source>
</evidence>
<evidence type="ECO:0008006" key="2">
    <source>
        <dbReference type="Google" id="ProtNLM"/>
    </source>
</evidence>
<dbReference type="AlphaFoldDB" id="X0VS68"/>